<dbReference type="AlphaFoldDB" id="A0A6M1SS57"/>
<reference evidence="1 2" key="2">
    <citation type="submission" date="2020-03" db="EMBL/GenBank/DDBJ databases">
        <title>Devosia chinhatensis sp. nov., isolated from a hexachlorocyclohexane (HCH) dump site in India.</title>
        <authorList>
            <person name="Kumar M."/>
            <person name="Lal R."/>
        </authorList>
    </citation>
    <scope>NUCLEOTIDE SEQUENCE [LARGE SCALE GENOMIC DNA]</scope>
    <source>
        <strain evidence="1 2">H239</strain>
    </source>
</reference>
<sequence length="154" mass="15815">MDFGGRYRIAASRDAVWSALNNPDVLKAAIPGCSHIAWSGPDTLDLAITVNLGMVKPTFKGELALSNVVPAQSYTLSGRGKGGLMGMAEGAANITLADDGDATLLAFTAEGGASGQVMKLGKAIVGNSAQRIIDGFFERFATAMGAEIEPLGTP</sequence>
<dbReference type="EMBL" id="JAALFG010000001">
    <property type="protein sequence ID" value="NGP17243.1"/>
    <property type="molecule type" value="Genomic_DNA"/>
</dbReference>
<comment type="caution">
    <text evidence="1">The sequence shown here is derived from an EMBL/GenBank/DDBJ whole genome shotgun (WGS) entry which is preliminary data.</text>
</comment>
<proteinExistence type="predicted"/>
<organism evidence="1 2">
    <name type="scientific">Devosia aurantiaca</name>
    <dbReference type="NCBI Taxonomy" id="2714858"/>
    <lineage>
        <taxon>Bacteria</taxon>
        <taxon>Pseudomonadati</taxon>
        <taxon>Pseudomonadota</taxon>
        <taxon>Alphaproteobacteria</taxon>
        <taxon>Hyphomicrobiales</taxon>
        <taxon>Devosiaceae</taxon>
        <taxon>Devosia</taxon>
    </lineage>
</organism>
<dbReference type="Proteomes" id="UP000474802">
    <property type="component" value="Unassembled WGS sequence"/>
</dbReference>
<evidence type="ECO:0000313" key="1">
    <source>
        <dbReference type="EMBL" id="NGP17243.1"/>
    </source>
</evidence>
<protein>
    <submittedName>
        <fullName evidence="1">Carbon monoxide dehydrogenase subunit G</fullName>
    </submittedName>
</protein>
<dbReference type="CDD" id="cd05018">
    <property type="entry name" value="CoxG"/>
    <property type="match status" value="1"/>
</dbReference>
<dbReference type="PANTHER" id="PTHR38588:SF1">
    <property type="entry name" value="BLL0334 PROTEIN"/>
    <property type="match status" value="1"/>
</dbReference>
<evidence type="ECO:0000313" key="2">
    <source>
        <dbReference type="Proteomes" id="UP000474802"/>
    </source>
</evidence>
<dbReference type="Pfam" id="PF06240">
    <property type="entry name" value="COXG"/>
    <property type="match status" value="1"/>
</dbReference>
<dbReference type="PANTHER" id="PTHR38588">
    <property type="entry name" value="BLL0334 PROTEIN"/>
    <property type="match status" value="1"/>
</dbReference>
<dbReference type="Gene3D" id="3.30.530.20">
    <property type="match status" value="1"/>
</dbReference>
<name>A0A6M1SS57_9HYPH</name>
<keyword evidence="2" id="KW-1185">Reference proteome</keyword>
<gene>
    <name evidence="1" type="ORF">G5575_05720</name>
</gene>
<dbReference type="InterPro" id="IPR010419">
    <property type="entry name" value="CO_DH_gsu"/>
</dbReference>
<dbReference type="SUPFAM" id="SSF55961">
    <property type="entry name" value="Bet v1-like"/>
    <property type="match status" value="1"/>
</dbReference>
<dbReference type="RefSeq" id="WP_164533446.1">
    <property type="nucleotide sequence ID" value="NZ_JAALFG010000001.1"/>
</dbReference>
<reference evidence="1 2" key="1">
    <citation type="submission" date="2020-02" db="EMBL/GenBank/DDBJ databases">
        <authorList>
            <person name="Khan S.A."/>
            <person name="Jeon C.O."/>
            <person name="Chun B.H."/>
        </authorList>
    </citation>
    <scope>NUCLEOTIDE SEQUENCE [LARGE SCALE GENOMIC DNA]</scope>
    <source>
        <strain evidence="1 2">H239</strain>
    </source>
</reference>
<accession>A0A6M1SS57</accession>
<dbReference type="InterPro" id="IPR023393">
    <property type="entry name" value="START-like_dom_sf"/>
</dbReference>